<gene>
    <name evidence="3" type="ORF">BSAL_27460</name>
</gene>
<organism evidence="3 4">
    <name type="scientific">Bodo saltans</name>
    <name type="common">Flagellated protozoan</name>
    <dbReference type="NCBI Taxonomy" id="75058"/>
    <lineage>
        <taxon>Eukaryota</taxon>
        <taxon>Discoba</taxon>
        <taxon>Euglenozoa</taxon>
        <taxon>Kinetoplastea</taxon>
        <taxon>Metakinetoplastina</taxon>
        <taxon>Eubodonida</taxon>
        <taxon>Bodonidae</taxon>
        <taxon>Bodo</taxon>
    </lineage>
</organism>
<dbReference type="Proteomes" id="UP000051952">
    <property type="component" value="Unassembled WGS sequence"/>
</dbReference>
<protein>
    <submittedName>
        <fullName evidence="3">DGF-1-like protein, putative</fullName>
    </submittedName>
</protein>
<keyword evidence="4" id="KW-1185">Reference proteome</keyword>
<evidence type="ECO:0000313" key="4">
    <source>
        <dbReference type="Proteomes" id="UP000051952"/>
    </source>
</evidence>
<dbReference type="Pfam" id="PF22274">
    <property type="entry name" value="DGF-1_beta-sheet"/>
    <property type="match status" value="1"/>
</dbReference>
<keyword evidence="1" id="KW-0732">Signal</keyword>
<proteinExistence type="predicted"/>
<dbReference type="EMBL" id="CYKH01001843">
    <property type="protein sequence ID" value="CUG90547.1"/>
    <property type="molecule type" value="Genomic_DNA"/>
</dbReference>
<accession>A0A0S4JK48</accession>
<evidence type="ECO:0000256" key="1">
    <source>
        <dbReference type="SAM" id="SignalP"/>
    </source>
</evidence>
<feature type="chain" id="PRO_5006622452" evidence="1">
    <location>
        <begin position="30"/>
        <end position="1382"/>
    </location>
</feature>
<name>A0A0S4JK48_BODSA</name>
<feature type="domain" description="Dispersed gene family protein 1 beta-sheet" evidence="2">
    <location>
        <begin position="93"/>
        <end position="203"/>
    </location>
</feature>
<dbReference type="VEuPathDB" id="TriTrypDB:BSAL_27460"/>
<sequence length="1382" mass="149603">MHQQQISMIGTVSTILLLLLLTSTSAVKAAALGIAPAPMMYESIGGMYTATTSRISRNVINIDGTSFIGASVSVPAQLFIDVSITDPAYSVLVTINNVILNNAAIYINGFASSTLANATLRDAPRGRNITVVFQNVSGVDGMIGFLNVFPASTSIIIRDSAFKSTAATMGFTFKSASVSRRCAVFWSAVTLLNSTVQLIRSTTDGGDPNFVLSMLDASFVLTDSVFMIRDFASRSFRALSSNAASSQYALMYTSSVGTTAQIVRSLLILKDIAAPQAFYLTSPIVTSDKSVVVMEDVKYAENVIQLEGTITIDATSWWYMHRLQYLNYVIQGSSTITGGQYMTMFDLYGSAALSYGSGTAYTSTSYGCIIPISYLAEVVTAFGFSTNRYVACSSCSIATHCYALYTTSVAYNSTLGRCECSCTSQGKGPLCLPMVYPGLNERPSDIPPRVIENLTITNTPSTSYALSIAGYPMVTFRNITFSGTNVYLFPSEAYTSPIGGAPVPANITFDGCTFQERSVLNIIGSSQYMYFFGSSMVNVTVVNCMFNYSVVALQGSFRANSYFLVAHSQFFTSRTSDNSVPVMTPMYFPTTYLTMGSSTGFVYLLSLYLYINSRLVFLNVSAETSIAAYFIGATPSPLQLSTASSIHIAYCRLNVIAVYYSPYNLATVLIDRSGIFITHNVISANYVLYLAYGGLQGGVYCMLSISHNHGVLGGNIVVMNTYATPQSTLNSNVFFLVANNTLQVSLALSLPKQNDYFYFYASYLVVMDNYLSTGSCMFDTSFMSIQAGTWPYNRCNRNDPSTSTTICVSGTVNSYSCSDARVVATSYCHPGLTSSFTTAGGCVCASGYSVDNLCHPVPLFPFYRTPAMIADPINVLSNTTYVLENAVVTTASQYTRGYNILTLGVGYSKVILRNVTFNVVVHIRAATFVQRSVVDGFNTISAYNCTFNMDLRLFFGQSVNYFVLWYLPVSVTINRCTFRQIFYVGNAPPRQSNISLLSSEVFMTTSQSSFFYWEYATLYNSRLQIEHVTCNMNNSGYLDTCVYFYAMNANEKSLILLHDVSAVSTVPTSGTAQPGLVVRCYSTSYIQSSSAFYLSHLSTASVYGVFTQEAGHLIASGSSAIVFENFVVSTKTSGTYAYPPIFVNGYTLSTQSQSFLLVKRINSYQESYGIVSATTIEVSSAYVSVVECEVMGGGAVLWWSNSPSLSGHTVKGKCNPVEGTVTSYSVFSQTLPCSECLSDAECFMPLTTSTAGCVCTCAAGGFGPRCLPVDTSLITTLGGDADLHPVDVVVENTTIGSTIYHLATRSVTWRNVVVLPNAEVFFALDKMFLGMGEWAGQPLVITLENCTLPPGAAIYFWGSVLLTMSNRPQVASGMNLTISGLP</sequence>
<evidence type="ECO:0000259" key="2">
    <source>
        <dbReference type="Pfam" id="PF22274"/>
    </source>
</evidence>
<dbReference type="InterPro" id="IPR053915">
    <property type="entry name" value="DGF-1_b-sheet_dom"/>
</dbReference>
<dbReference type="OMA" id="TISAYNC"/>
<dbReference type="OrthoDB" id="249726at2759"/>
<feature type="signal peptide" evidence="1">
    <location>
        <begin position="1"/>
        <end position="29"/>
    </location>
</feature>
<reference evidence="4" key="1">
    <citation type="submission" date="2015-09" db="EMBL/GenBank/DDBJ databases">
        <authorList>
            <consortium name="Pathogen Informatics"/>
        </authorList>
    </citation>
    <scope>NUCLEOTIDE SEQUENCE [LARGE SCALE GENOMIC DNA]</scope>
    <source>
        <strain evidence="4">Lake Konstanz</strain>
    </source>
</reference>
<evidence type="ECO:0000313" key="3">
    <source>
        <dbReference type="EMBL" id="CUG90547.1"/>
    </source>
</evidence>